<evidence type="ECO:0000256" key="6">
    <source>
        <dbReference type="SAM" id="MobiDB-lite"/>
    </source>
</evidence>
<dbReference type="Pfam" id="PF05190">
    <property type="entry name" value="MutS_IV"/>
    <property type="match status" value="2"/>
</dbReference>
<dbReference type="Pfam" id="PF05192">
    <property type="entry name" value="MutS_III"/>
    <property type="match status" value="1"/>
</dbReference>
<dbReference type="InterPro" id="IPR036678">
    <property type="entry name" value="MutS_con_dom_sf"/>
</dbReference>
<dbReference type="PIRSF" id="PIRSF037677">
    <property type="entry name" value="DNA_mis_repair_Msh6"/>
    <property type="match status" value="1"/>
</dbReference>
<evidence type="ECO:0000256" key="4">
    <source>
        <dbReference type="ARBA" id="ARBA00023125"/>
    </source>
</evidence>
<dbReference type="InterPro" id="IPR007695">
    <property type="entry name" value="DNA_mismatch_repair_MutS-lik_N"/>
</dbReference>
<comment type="similarity">
    <text evidence="5">Belongs to the DNA mismatch repair MutS family.</text>
</comment>
<dbReference type="Gene3D" id="1.10.1420.10">
    <property type="match status" value="3"/>
</dbReference>
<dbReference type="PANTHER" id="PTHR11361">
    <property type="entry name" value="DNA MISMATCH REPAIR PROTEIN MUTS FAMILY MEMBER"/>
    <property type="match status" value="1"/>
</dbReference>
<evidence type="ECO:0000313" key="10">
    <source>
        <dbReference type="Proteomes" id="UP000237347"/>
    </source>
</evidence>
<dbReference type="GO" id="GO:0006298">
    <property type="term" value="P:mismatch repair"/>
    <property type="evidence" value="ECO:0007669"/>
    <property type="project" value="InterPro"/>
</dbReference>
<dbReference type="InterPro" id="IPR027417">
    <property type="entry name" value="P-loop_NTPase"/>
</dbReference>
<dbReference type="Gene3D" id="3.40.50.300">
    <property type="entry name" value="P-loop containing nucleotide triphosphate hydrolases"/>
    <property type="match status" value="2"/>
</dbReference>
<dbReference type="SMART" id="SM00534">
    <property type="entry name" value="MUTSac"/>
    <property type="match status" value="2"/>
</dbReference>
<evidence type="ECO:0000256" key="3">
    <source>
        <dbReference type="ARBA" id="ARBA00022840"/>
    </source>
</evidence>
<keyword evidence="4 5" id="KW-0238">DNA-binding</keyword>
<evidence type="ECO:0000259" key="8">
    <source>
        <dbReference type="SMART" id="SM00534"/>
    </source>
</evidence>
<name>A0AAW0JAM5_QUESU</name>
<feature type="domain" description="DNA mismatch repair protein MutS core" evidence="7">
    <location>
        <begin position="960"/>
        <end position="1384"/>
    </location>
</feature>
<dbReference type="Proteomes" id="UP000237347">
    <property type="component" value="Unassembled WGS sequence"/>
</dbReference>
<feature type="domain" description="DNA mismatch repair proteins mutS family" evidence="8">
    <location>
        <begin position="1404"/>
        <end position="1596"/>
    </location>
</feature>
<dbReference type="InterPro" id="IPR007696">
    <property type="entry name" value="DNA_mismatch_repair_MutS_core"/>
</dbReference>
<evidence type="ECO:0000313" key="9">
    <source>
        <dbReference type="EMBL" id="KAK7823409.1"/>
    </source>
</evidence>
<feature type="region of interest" description="Disordered" evidence="6">
    <location>
        <begin position="25"/>
        <end position="61"/>
    </location>
</feature>
<reference evidence="9 10" key="1">
    <citation type="journal article" date="2018" name="Sci. Data">
        <title>The draft genome sequence of cork oak.</title>
        <authorList>
            <person name="Ramos A.M."/>
            <person name="Usie A."/>
            <person name="Barbosa P."/>
            <person name="Barros P.M."/>
            <person name="Capote T."/>
            <person name="Chaves I."/>
            <person name="Simoes F."/>
            <person name="Abreu I."/>
            <person name="Carrasquinho I."/>
            <person name="Faro C."/>
            <person name="Guimaraes J.B."/>
            <person name="Mendonca D."/>
            <person name="Nobrega F."/>
            <person name="Rodrigues L."/>
            <person name="Saibo N.J.M."/>
            <person name="Varela M.C."/>
            <person name="Egas C."/>
            <person name="Matos J."/>
            <person name="Miguel C.M."/>
            <person name="Oliveira M.M."/>
            <person name="Ricardo C.P."/>
            <person name="Goncalves S."/>
        </authorList>
    </citation>
    <scope>NUCLEOTIDE SEQUENCE [LARGE SCALE GENOMIC DNA]</scope>
    <source>
        <strain evidence="10">cv. HL8</strain>
    </source>
</reference>
<keyword evidence="2 5" id="KW-0227">DNA damage</keyword>
<proteinExistence type="inferred from homology"/>
<evidence type="ECO:0000256" key="1">
    <source>
        <dbReference type="ARBA" id="ARBA00022741"/>
    </source>
</evidence>
<dbReference type="EMBL" id="PKMF04000634">
    <property type="protein sequence ID" value="KAK7823409.1"/>
    <property type="molecule type" value="Genomic_DNA"/>
</dbReference>
<dbReference type="Pfam" id="PF00488">
    <property type="entry name" value="MutS_V"/>
    <property type="match status" value="2"/>
</dbReference>
<feature type="domain" description="DNA mismatch repair protein MutS core" evidence="7">
    <location>
        <begin position="571"/>
        <end position="929"/>
    </location>
</feature>
<keyword evidence="5" id="KW-0234">DNA repair</keyword>
<comment type="caution">
    <text evidence="9">The sequence shown here is derived from an EMBL/GenBank/DDBJ whole genome shotgun (WGS) entry which is preliminary data.</text>
</comment>
<evidence type="ECO:0000256" key="2">
    <source>
        <dbReference type="ARBA" id="ARBA00022763"/>
    </source>
</evidence>
<dbReference type="FunFam" id="1.10.1420.10:FF:000005">
    <property type="entry name" value="DNA mismatch repair protein"/>
    <property type="match status" value="2"/>
</dbReference>
<comment type="function">
    <text evidence="5">Component of the post-replicative DNA mismatch repair system (MMR).</text>
</comment>
<sequence>MAPSRRLSNGRSPIVNQQRQITAFFTKTTSSSPSPSPTLSKQNSKFSSSVPNPNPSSTPIPVQALQPLLLSKPGTVKSFDKVANKHLVQYEDEEEELLDLEKEKFEWVQETLKRFKRLRRGALDSSEAVEIVEEEKDKAEEEDVVKRSKGRRGEKWKRKASEGEKLGSAKKNKGGFKFSLVEPTSNNAESGKASNELGNALRGDATERFGTREAVKFCFLGEERRDAKRRRPGDANYDPRTLYLPPDFLKSLSGGQRQWWEFKSKHMDKVLFFKGEQPHCGFPEKNFSMNLEKLARKGYRVLVVEQTETPEQLELRRKEKGSKDKVVKREICAVVTKGTLTEGEMLSANPDASYLMAVTEGCQRLANQNADRIFGVCVVDVTTSRIILGQFGDDAECSALCCLLSELRPVEIVKPAKQLSPETERALLRHTRNPLVNDLVPLLEFWDAEKTVHEFKSSYSRIVEQSVSGSLNETNLDGLQSQVEENGMGWLPDVLSDLVKAGENGSYALSALGGTIFYLKQAFLDETLLRFAKFELLPCSGFANIVSKPYMVLDAAALENLEIFENSRNGDSSGTLYAQLNHCVTSIGKRLLKTWLARPLYHPESIRERQDAVGGLRGVNLAFALEFRKALSRLPDMERLLARVFASSEANGRNANKVVLYEDAAKKQLQEFISVLRGCESMAQSCSSLSVILENVESRVLHHLLTLGVGLPNIDSVINHFKDAFDWVEANNSGRIIPHEGVDLEYDSACKKVKEVESSLTKHLKNQQKLLGDASITYVTIGKEAYLLEVPESLRERIPRDYELRSSKKVKAKVVNEVATLIIFDPGFFRYWTPSIKKLLGELSQAESEKESMLKSILQRLIGRFCEHHNKWRQLVSATAELDVLISLAIASEYYEGPTSRPIILDSSSPDKVPCFSAKSLGHPVLRSDSLGKGTFVPNEIMIGGSSHPSFILLTGPNMGGKSTLLRQVCLAVILAQVGADVPADSFELSPVDRIFVRMGAKDHIMAGQSTFLTELSETALMLSSATRNSLVALDELGRGTSTSDGQAIAESVLQHFVHKVQCRGMFSTHYHRLAVDYQNDHKVLLCHMGCRVGNGVGDVEEVTFLYKLTPGACPKSYGVNVARLADASLVGLLGGSACVVDGGSVLLCHMGCRVGNGVGDVEEVTFLYKLTPGACPKSYGVNVARLAGRIIPHEGVDLEYDSACKKVKEVESSLTKHLKNQQKLLGDASITYVTIGKEAYLLEVPESLRERIPRDYELRSSKKVKAKVVNEVATLIIFDPGFFRYWTPSIKKLLGELSQAESEKESMLKSILQRLIGRFCEHHNKWRQLVSATAELDVLISLAIASEYYEGPTSRPIILDSSSPDKVPCFSAKSLGHPVLRSDSLGKGTFVPNEIMIGGSSHPSFILLTGPNMGGKSTLLRQVCLAVILAQVGADVPADSFELSPVDRIFVRMGAKDHIMAGQSTFLTELSETALMLSSATRNSLVALDELGRGTSTSDGQAIAESVLQHFVHKVQCRGMFSTHYHRLAVDYQNDHKVLLCHMGCRVGNGVGDVEEVTFLYKLTPGACPKSYGVNVARLAGLPDSVLQKAAAKSREFESTYGKHLKTFEDNLYNQSWIGEMVEFVRKFIDITENFSCKKSPESTGASFLTELQHRAQILFTSTAKLN</sequence>
<evidence type="ECO:0000256" key="5">
    <source>
        <dbReference type="PIRNR" id="PIRNR037677"/>
    </source>
</evidence>
<dbReference type="InterPro" id="IPR016151">
    <property type="entry name" value="DNA_mismatch_repair_MutS_N"/>
</dbReference>
<keyword evidence="3 5" id="KW-0067">ATP-binding</keyword>
<evidence type="ECO:0000259" key="7">
    <source>
        <dbReference type="SMART" id="SM00533"/>
    </source>
</evidence>
<dbReference type="GO" id="GO:0030983">
    <property type="term" value="F:mismatched DNA binding"/>
    <property type="evidence" value="ECO:0007669"/>
    <property type="project" value="UniProtKB-UniRule"/>
</dbReference>
<dbReference type="InterPro" id="IPR007861">
    <property type="entry name" value="DNA_mismatch_repair_MutS_clamp"/>
</dbReference>
<dbReference type="InterPro" id="IPR045076">
    <property type="entry name" value="MutS"/>
</dbReference>
<keyword evidence="1 5" id="KW-0547">Nucleotide-binding</keyword>
<dbReference type="GO" id="GO:0005634">
    <property type="term" value="C:nucleus"/>
    <property type="evidence" value="ECO:0007669"/>
    <property type="project" value="TreeGrafter"/>
</dbReference>
<dbReference type="InterPro" id="IPR036187">
    <property type="entry name" value="DNA_mismatch_repair_MutS_sf"/>
</dbReference>
<protein>
    <recommendedName>
        <fullName evidence="5">DNA mismatch repair protein</fullName>
    </recommendedName>
</protein>
<gene>
    <name evidence="9" type="primary">MSH6_1</name>
    <name evidence="9" type="ORF">CFP56_035574</name>
</gene>
<accession>A0AAW0JAM5</accession>
<keyword evidence="10" id="KW-1185">Reference proteome</keyword>
<dbReference type="SUPFAM" id="SSF48334">
    <property type="entry name" value="DNA repair protein MutS, domain III"/>
    <property type="match status" value="2"/>
</dbReference>
<dbReference type="FunFam" id="3.40.50.300:FF:001885">
    <property type="entry name" value="DNA mismatch repair protein"/>
    <property type="match status" value="2"/>
</dbReference>
<dbReference type="Pfam" id="PF01624">
    <property type="entry name" value="MutS_I"/>
    <property type="match status" value="1"/>
</dbReference>
<feature type="domain" description="DNA mismatch repair proteins mutS family" evidence="8">
    <location>
        <begin position="949"/>
        <end position="1143"/>
    </location>
</feature>
<feature type="compositionally biased region" description="Basic residues" evidence="6">
    <location>
        <begin position="147"/>
        <end position="158"/>
    </location>
</feature>
<organism evidence="9 10">
    <name type="scientific">Quercus suber</name>
    <name type="common">Cork oak</name>
    <dbReference type="NCBI Taxonomy" id="58331"/>
    <lineage>
        <taxon>Eukaryota</taxon>
        <taxon>Viridiplantae</taxon>
        <taxon>Streptophyta</taxon>
        <taxon>Embryophyta</taxon>
        <taxon>Tracheophyta</taxon>
        <taxon>Spermatophyta</taxon>
        <taxon>Magnoliopsida</taxon>
        <taxon>eudicotyledons</taxon>
        <taxon>Gunneridae</taxon>
        <taxon>Pentapetalae</taxon>
        <taxon>rosids</taxon>
        <taxon>fabids</taxon>
        <taxon>Fagales</taxon>
        <taxon>Fagaceae</taxon>
        <taxon>Quercus</taxon>
    </lineage>
</organism>
<dbReference type="GO" id="GO:0140664">
    <property type="term" value="F:ATP-dependent DNA damage sensor activity"/>
    <property type="evidence" value="ECO:0007669"/>
    <property type="project" value="InterPro"/>
</dbReference>
<feature type="region of interest" description="Disordered" evidence="6">
    <location>
        <begin position="138"/>
        <end position="196"/>
    </location>
</feature>
<dbReference type="Pfam" id="PF05188">
    <property type="entry name" value="MutS_II"/>
    <property type="match status" value="1"/>
</dbReference>
<dbReference type="InterPro" id="IPR007860">
    <property type="entry name" value="DNA_mmatch_repair_MutS_con_dom"/>
</dbReference>
<dbReference type="InterPro" id="IPR000432">
    <property type="entry name" value="DNA_mismatch_repair_MutS_C"/>
</dbReference>
<dbReference type="InterPro" id="IPR017261">
    <property type="entry name" value="DNA_mismatch_repair_MutS/MSH"/>
</dbReference>
<dbReference type="Gene3D" id="3.40.1170.10">
    <property type="entry name" value="DNA repair protein MutS, domain I"/>
    <property type="match status" value="2"/>
</dbReference>
<dbReference type="Gene3D" id="3.30.420.110">
    <property type="entry name" value="MutS, connector domain"/>
    <property type="match status" value="1"/>
</dbReference>
<dbReference type="PANTHER" id="PTHR11361:SF150">
    <property type="entry name" value="DNA MISMATCH REPAIR PROTEIN MSH6"/>
    <property type="match status" value="1"/>
</dbReference>
<dbReference type="GO" id="GO:0005524">
    <property type="term" value="F:ATP binding"/>
    <property type="evidence" value="ECO:0007669"/>
    <property type="project" value="UniProtKB-UniRule"/>
</dbReference>
<dbReference type="SUPFAM" id="SSF53150">
    <property type="entry name" value="DNA repair protein MutS, domain II"/>
    <property type="match status" value="1"/>
</dbReference>
<feature type="compositionally biased region" description="Polar residues" evidence="6">
    <location>
        <begin position="182"/>
        <end position="196"/>
    </location>
</feature>
<dbReference type="SUPFAM" id="SSF55271">
    <property type="entry name" value="DNA repair protein MutS, domain I"/>
    <property type="match status" value="1"/>
</dbReference>
<dbReference type="SUPFAM" id="SSF52540">
    <property type="entry name" value="P-loop containing nucleoside triphosphate hydrolases"/>
    <property type="match status" value="2"/>
</dbReference>
<dbReference type="SMART" id="SM00533">
    <property type="entry name" value="MUTSd"/>
    <property type="match status" value="2"/>
</dbReference>